<sequence length="148" mass="16537">MRPLSHGTLQEAVMELLINIDVEDLPRGIDFYAQGLGLRLNRKLFDGTVAEMLGGNTPIYLLAKPAGTRPTTRAATRRDYRRHWTPVHLDFVVADLDQAIERALEAGAEIEDWPQEYAWGRQATLSDPFGHGLCFVEWKGQGYGAVAD</sequence>
<dbReference type="eggNOG" id="COG0346">
    <property type="taxonomic scope" value="Bacteria"/>
</dbReference>
<dbReference type="EMBL" id="CU633749">
    <property type="protein sequence ID" value="CAQ69686.1"/>
    <property type="molecule type" value="Genomic_DNA"/>
</dbReference>
<proteinExistence type="predicted"/>
<dbReference type="PANTHER" id="PTHR36503:SF1">
    <property type="entry name" value="BLR2520 PROTEIN"/>
    <property type="match status" value="1"/>
</dbReference>
<organism evidence="2 3">
    <name type="scientific">Cupriavidus taiwanensis (strain DSM 17343 / BCRC 17206 / CCUG 44338 / CIP 107171 / LMG 19424 / R1)</name>
    <name type="common">Ralstonia taiwanensis (strain LMG 19424)</name>
    <dbReference type="NCBI Taxonomy" id="977880"/>
    <lineage>
        <taxon>Bacteria</taxon>
        <taxon>Pseudomonadati</taxon>
        <taxon>Pseudomonadota</taxon>
        <taxon>Betaproteobacteria</taxon>
        <taxon>Burkholderiales</taxon>
        <taxon>Burkholderiaceae</taxon>
        <taxon>Cupriavidus</taxon>
    </lineage>
</organism>
<evidence type="ECO:0000313" key="3">
    <source>
        <dbReference type="Proteomes" id="UP000001692"/>
    </source>
</evidence>
<dbReference type="SUPFAM" id="SSF54593">
    <property type="entry name" value="Glyoxalase/Bleomycin resistance protein/Dihydroxybiphenyl dioxygenase"/>
    <property type="match status" value="1"/>
</dbReference>
<feature type="domain" description="VOC" evidence="1">
    <location>
        <begin position="14"/>
        <end position="138"/>
    </location>
</feature>
<name>B3R2G8_CUPTR</name>
<evidence type="ECO:0000313" key="2">
    <source>
        <dbReference type="EMBL" id="CAQ69686.1"/>
    </source>
</evidence>
<dbReference type="InterPro" id="IPR029068">
    <property type="entry name" value="Glyas_Bleomycin-R_OHBP_Dase"/>
</dbReference>
<dbReference type="Pfam" id="PF18029">
    <property type="entry name" value="Glyoxalase_6"/>
    <property type="match status" value="1"/>
</dbReference>
<dbReference type="KEGG" id="cti:RALTA_A1743"/>
<accession>B3R2G8</accession>
<dbReference type="Proteomes" id="UP000001692">
    <property type="component" value="Chromosome 1"/>
</dbReference>
<reference evidence="2 3" key="1">
    <citation type="journal article" date="2008" name="Genome Res.">
        <title>Genome sequence of the beta-rhizobium Cupriavidus taiwanensis and comparative genomics of rhizobia.</title>
        <authorList>
            <person name="Amadou C."/>
            <person name="Pascal G."/>
            <person name="Mangenot S."/>
            <person name="Glew M."/>
            <person name="Bontemps C."/>
            <person name="Capela D."/>
            <person name="Carrere S."/>
            <person name="Cruveiller S."/>
            <person name="Dossat C."/>
            <person name="Lajus A."/>
            <person name="Marchetti M."/>
            <person name="Poinsot V."/>
            <person name="Rouy Z."/>
            <person name="Servin B."/>
            <person name="Saad M."/>
            <person name="Schenowitz C."/>
            <person name="Barbe V."/>
            <person name="Batut J."/>
            <person name="Medigue C."/>
            <person name="Masson-Boivin C."/>
        </authorList>
    </citation>
    <scope>NUCLEOTIDE SEQUENCE [LARGE SCALE GENOMIC DNA]</scope>
    <source>
        <strain evidence="3">DSM 17343 / BCRC 17206 / CCUG 44338 / CIP 107171 / LMG 19424 / R1</strain>
    </source>
</reference>
<dbReference type="AlphaFoldDB" id="B3R2G8"/>
<dbReference type="InterPro" id="IPR041581">
    <property type="entry name" value="Glyoxalase_6"/>
</dbReference>
<dbReference type="PROSITE" id="PS51819">
    <property type="entry name" value="VOC"/>
    <property type="match status" value="1"/>
</dbReference>
<evidence type="ECO:0000259" key="1">
    <source>
        <dbReference type="PROSITE" id="PS51819"/>
    </source>
</evidence>
<protein>
    <submittedName>
        <fullName evidence="2">Glyoxalase/bleomycin resistance protein/dioxygenase</fullName>
    </submittedName>
</protein>
<keyword evidence="3" id="KW-1185">Reference proteome</keyword>
<dbReference type="InterPro" id="IPR037523">
    <property type="entry name" value="VOC_core"/>
</dbReference>
<gene>
    <name evidence="2" type="ordered locus">RALTA_A1743</name>
</gene>
<dbReference type="HOGENOM" id="CLU_1853996_0_0_4"/>
<dbReference type="PANTHER" id="PTHR36503">
    <property type="entry name" value="BLR2520 PROTEIN"/>
    <property type="match status" value="1"/>
</dbReference>
<dbReference type="Gene3D" id="3.10.180.10">
    <property type="entry name" value="2,3-Dihydroxybiphenyl 1,2-Dioxygenase, domain 1"/>
    <property type="match status" value="1"/>
</dbReference>